<dbReference type="STRING" id="1550231.SAMN05660662_2595"/>
<evidence type="ECO:0000313" key="2">
    <source>
        <dbReference type="Proteomes" id="UP000199406"/>
    </source>
</evidence>
<sequence>MSDRGRAAAPRWAAVGVLVAVLVSLPAVVGALPVEDADVFAPDLRAAVLASDSVGYSGYAESAGGLALPVTDQLTSVADLFSDRTTMRVWWRGPADHRVDVVTTAGETGVHRDAGGSWTWEYERATATRTEAAPLELPAAPDLLPPSLGRRLLSEAADAELTRIGARRVAGRDALGLRLEPAAPAASVRRVDVWVDGDSGLPVQVEVVAKGSDRPALDTRFLDLELAVPPAEVTAFRPPPGATARNGRQAEVLREAGDRVRPVALPPELAGLPRRVLDGAPRGIGLYGSGVTLLAVAPVPEGLARALDDTLAQSPDAVVDDAGARIAAGPVGLMLVEPPGRGPYVLTGTVTLDALVTAAGQLPELAGTG</sequence>
<accession>A0A1G7LZN2</accession>
<keyword evidence="2" id="KW-1185">Reference proteome</keyword>
<dbReference type="EMBL" id="FNBT01000004">
    <property type="protein sequence ID" value="SDF54856.1"/>
    <property type="molecule type" value="Genomic_DNA"/>
</dbReference>
<dbReference type="AlphaFoldDB" id="A0A1G7LZN2"/>
<dbReference type="OrthoDB" id="4860341at2"/>
<organism evidence="1 2">
    <name type="scientific">Blastococcus aurantiacus</name>
    <dbReference type="NCBI Taxonomy" id="1550231"/>
    <lineage>
        <taxon>Bacteria</taxon>
        <taxon>Bacillati</taxon>
        <taxon>Actinomycetota</taxon>
        <taxon>Actinomycetes</taxon>
        <taxon>Geodermatophilales</taxon>
        <taxon>Geodermatophilaceae</taxon>
        <taxon>Blastococcus</taxon>
    </lineage>
</organism>
<reference evidence="2" key="1">
    <citation type="submission" date="2016-10" db="EMBL/GenBank/DDBJ databases">
        <authorList>
            <person name="Varghese N."/>
            <person name="Submissions S."/>
        </authorList>
    </citation>
    <scope>NUCLEOTIDE SEQUENCE [LARGE SCALE GENOMIC DNA]</scope>
    <source>
        <strain evidence="2">DSM 44268</strain>
    </source>
</reference>
<gene>
    <name evidence="1" type="ORF">SAMN05660662_2595</name>
</gene>
<proteinExistence type="predicted"/>
<protein>
    <submittedName>
        <fullName evidence="1">Sigma E regulatory protein, MucB/RseB</fullName>
    </submittedName>
</protein>
<dbReference type="PANTHER" id="PTHR37507">
    <property type="entry name" value="SPORULATION PROTEIN YDCC"/>
    <property type="match status" value="1"/>
</dbReference>
<evidence type="ECO:0000313" key="1">
    <source>
        <dbReference type="EMBL" id="SDF54856.1"/>
    </source>
</evidence>
<dbReference type="Proteomes" id="UP000199406">
    <property type="component" value="Unassembled WGS sequence"/>
</dbReference>
<name>A0A1G7LZN2_9ACTN</name>
<dbReference type="Gene3D" id="2.50.20.10">
    <property type="entry name" value="Lipoprotein localisation LolA/LolB/LppX"/>
    <property type="match status" value="1"/>
</dbReference>
<dbReference type="InterPro" id="IPR052944">
    <property type="entry name" value="Sporulation_related"/>
</dbReference>
<dbReference type="PANTHER" id="PTHR37507:SF2">
    <property type="entry name" value="SPORULATION PROTEIN YDCC"/>
    <property type="match status" value="1"/>
</dbReference>
<dbReference type="RefSeq" id="WP_091767336.1">
    <property type="nucleotide sequence ID" value="NZ_FNBT01000004.1"/>
</dbReference>